<proteinExistence type="predicted"/>
<name>A0A8S1JUK9_9CILI</name>
<dbReference type="InterPro" id="IPR001680">
    <property type="entry name" value="WD40_rpt"/>
</dbReference>
<evidence type="ECO:0000256" key="3">
    <source>
        <dbReference type="PROSITE-ProRule" id="PRU00221"/>
    </source>
</evidence>
<dbReference type="Pfam" id="PF00400">
    <property type="entry name" value="WD40"/>
    <property type="match status" value="1"/>
</dbReference>
<comment type="caution">
    <text evidence="4">The sequence shown here is derived from an EMBL/GenBank/DDBJ whole genome shotgun (WGS) entry which is preliminary data.</text>
</comment>
<evidence type="ECO:0000256" key="1">
    <source>
        <dbReference type="ARBA" id="ARBA00022574"/>
    </source>
</evidence>
<feature type="repeat" description="WD" evidence="3">
    <location>
        <begin position="101"/>
        <end position="144"/>
    </location>
</feature>
<dbReference type="PANTHER" id="PTHR10971">
    <property type="entry name" value="MRNA EXPORT FACTOR AND BUB3"/>
    <property type="match status" value="1"/>
</dbReference>
<protein>
    <recommendedName>
        <fullName evidence="6">WD repeat-containing protein 92</fullName>
    </recommendedName>
</protein>
<dbReference type="PROSITE" id="PS50082">
    <property type="entry name" value="WD_REPEATS_2"/>
    <property type="match status" value="1"/>
</dbReference>
<evidence type="ECO:0000313" key="5">
    <source>
        <dbReference type="Proteomes" id="UP000692954"/>
    </source>
</evidence>
<dbReference type="Proteomes" id="UP000692954">
    <property type="component" value="Unassembled WGS sequence"/>
</dbReference>
<evidence type="ECO:0000313" key="4">
    <source>
        <dbReference type="EMBL" id="CAD8045725.1"/>
    </source>
</evidence>
<evidence type="ECO:0008006" key="6">
    <source>
        <dbReference type="Google" id="ProtNLM"/>
    </source>
</evidence>
<dbReference type="OrthoDB" id="10248252at2759"/>
<dbReference type="AlphaFoldDB" id="A0A8S1JUK9"/>
<accession>A0A8S1JUK9</accession>
<sequence>MDTTNAPQIIEHLNKSLNFTPFVTRWIPGTAKFVLCGQPPKANGIIEILQLNKTELKTLSSIEQPKGIKCGQYLDNLFAFGDFDGKLKVMDLETRKITFEVKAHDQIINSIDTCYNIGAPEIVTGSRDGCVRVWDPRQAAPVVSLEPVEKDVIPDAWSVAFGNSYNDERVIACGYDNGDIKLFDLKQNQLIWDTNVKNGICGVEFDRKDIQMNKLIATTLESKINVFDLRTFNNGYASLTHEGQKSTIWGVKHLPQNRDLFATQGGDGALNIYKYSYPSQRQIQDAEGKRKGVIGKLELLNKQDVCQQPISSLDWNTDKLGLACLCGLDQTCKVVIITKLNLY</sequence>
<evidence type="ECO:0000256" key="2">
    <source>
        <dbReference type="ARBA" id="ARBA00022737"/>
    </source>
</evidence>
<dbReference type="EMBL" id="CAJJDN010000001">
    <property type="protein sequence ID" value="CAD8045725.1"/>
    <property type="molecule type" value="Genomic_DNA"/>
</dbReference>
<keyword evidence="2" id="KW-0677">Repeat</keyword>
<gene>
    <name evidence="4" type="ORF">PSON_ATCC_30995.1.T0010248</name>
</gene>
<dbReference type="SMART" id="SM00320">
    <property type="entry name" value="WD40"/>
    <property type="match status" value="5"/>
</dbReference>
<keyword evidence="1 3" id="KW-0853">WD repeat</keyword>
<reference evidence="4" key="1">
    <citation type="submission" date="2021-01" db="EMBL/GenBank/DDBJ databases">
        <authorList>
            <consortium name="Genoscope - CEA"/>
            <person name="William W."/>
        </authorList>
    </citation>
    <scope>NUCLEOTIDE SEQUENCE</scope>
</reference>
<organism evidence="4 5">
    <name type="scientific">Paramecium sonneborni</name>
    <dbReference type="NCBI Taxonomy" id="65129"/>
    <lineage>
        <taxon>Eukaryota</taxon>
        <taxon>Sar</taxon>
        <taxon>Alveolata</taxon>
        <taxon>Ciliophora</taxon>
        <taxon>Intramacronucleata</taxon>
        <taxon>Oligohymenophorea</taxon>
        <taxon>Peniculida</taxon>
        <taxon>Parameciidae</taxon>
        <taxon>Paramecium</taxon>
    </lineage>
</organism>
<keyword evidence="5" id="KW-1185">Reference proteome</keyword>